<dbReference type="InterPro" id="IPR051909">
    <property type="entry name" value="MFP_Cation_Efflux"/>
</dbReference>
<dbReference type="GO" id="GO:0030313">
    <property type="term" value="C:cell envelope"/>
    <property type="evidence" value="ECO:0007669"/>
    <property type="project" value="TreeGrafter"/>
</dbReference>
<dbReference type="AlphaFoldDB" id="A0A7D5SWL2"/>
<dbReference type="KEGG" id="acog:HWD57_22495"/>
<feature type="signal peptide" evidence="3">
    <location>
        <begin position="1"/>
        <end position="25"/>
    </location>
</feature>
<evidence type="ECO:0000313" key="5">
    <source>
        <dbReference type="Proteomes" id="UP000509684"/>
    </source>
</evidence>
<keyword evidence="2" id="KW-0175">Coiled coil</keyword>
<evidence type="ECO:0000313" key="4">
    <source>
        <dbReference type="EMBL" id="QLH52701.1"/>
    </source>
</evidence>
<organism evidence="4 5">
    <name type="scientific">Candidatus Accumulibacter cognatus</name>
    <dbReference type="NCBI Taxonomy" id="2954383"/>
    <lineage>
        <taxon>Bacteria</taxon>
        <taxon>Pseudomonadati</taxon>
        <taxon>Pseudomonadota</taxon>
        <taxon>Betaproteobacteria</taxon>
        <taxon>Candidatus Accumulibacter</taxon>
    </lineage>
</organism>
<reference evidence="4 5" key="1">
    <citation type="journal article" date="2019" name="Microbiome">
        <title>Annotated bacterial chromosomes from frame-shift-corrected long-read metagenomic data.</title>
        <authorList>
            <person name="Arumugam K."/>
            <person name="Bagci C."/>
            <person name="Bessarab I."/>
            <person name="Beier S."/>
            <person name="Buchfink B."/>
            <person name="Gorska A."/>
            <person name="Qiu G."/>
            <person name="Huson D.H."/>
            <person name="Williams R.B.H."/>
        </authorList>
    </citation>
    <scope>NUCLEOTIDE SEQUENCE [LARGE SCALE GENOMIC DNA]</scope>
    <source>
        <strain evidence="4">SSA1</strain>
    </source>
</reference>
<evidence type="ECO:0000256" key="1">
    <source>
        <dbReference type="ARBA" id="ARBA00022448"/>
    </source>
</evidence>
<dbReference type="GO" id="GO:0015679">
    <property type="term" value="P:plasma membrane copper ion transport"/>
    <property type="evidence" value="ECO:0007669"/>
    <property type="project" value="TreeGrafter"/>
</dbReference>
<dbReference type="GO" id="GO:0060003">
    <property type="term" value="P:copper ion export"/>
    <property type="evidence" value="ECO:0007669"/>
    <property type="project" value="TreeGrafter"/>
</dbReference>
<evidence type="ECO:0000256" key="2">
    <source>
        <dbReference type="SAM" id="Coils"/>
    </source>
</evidence>
<accession>A0A7D5SWL2</accession>
<dbReference type="Gene3D" id="2.40.50.100">
    <property type="match status" value="1"/>
</dbReference>
<keyword evidence="1" id="KW-0813">Transport</keyword>
<dbReference type="PANTHER" id="PTHR30097">
    <property type="entry name" value="CATION EFFLUX SYSTEM PROTEIN CUSB"/>
    <property type="match status" value="1"/>
</dbReference>
<gene>
    <name evidence="4" type="ORF">HWD57_22495</name>
</gene>
<evidence type="ECO:0000256" key="3">
    <source>
        <dbReference type="SAM" id="SignalP"/>
    </source>
</evidence>
<feature type="chain" id="PRO_5028482603" evidence="3">
    <location>
        <begin position="26"/>
        <end position="386"/>
    </location>
</feature>
<dbReference type="SUPFAM" id="SSF111369">
    <property type="entry name" value="HlyD-like secretion proteins"/>
    <property type="match status" value="1"/>
</dbReference>
<name>A0A7D5SWL2_9PROT</name>
<sequence length="386" mass="40565">MRKIELHNRLVVALALGMLTGTALGHGDEDHSQDAKKKAPAAVSAEGTLGTAGGAAALQRLADGSLFVPKPVQRQLGLRTQLVRIAELAATVEMNGRVIPDPETSGRVQAMFAGSVIPGPKGMPTAGRKIAKGEVLAYLRPISGTIERGNQKASLAELEAQLAIAEGKVKRFEQLEGAVPQKEIDAARIEHTALQQRRAYVRASIDSAEQLVAPASGIVSASHHLLAGQVVDAKEVLFEIVDPARLAVEALAYDVGIAKTLVSASALADQTALDLKFVGGGQQLREQALPLLFRITNPNAAVAVGQPVKVIVRIDKGVKGATVPRAALTKVGAGETAVWVHTEAERFVARRIRHQSLDAANVAILDGLHDGDRVVTIGAGLLSQVR</sequence>
<dbReference type="PANTHER" id="PTHR30097:SF4">
    <property type="entry name" value="SLR6042 PROTEIN"/>
    <property type="match status" value="1"/>
</dbReference>
<protein>
    <submittedName>
        <fullName evidence="4">HlyD family efflux transporter periplasmic adaptor subunit</fullName>
    </submittedName>
</protein>
<dbReference type="Gene3D" id="1.10.287.470">
    <property type="entry name" value="Helix hairpin bin"/>
    <property type="match status" value="1"/>
</dbReference>
<dbReference type="Gene3D" id="2.40.420.20">
    <property type="match status" value="1"/>
</dbReference>
<proteinExistence type="predicted"/>
<dbReference type="Proteomes" id="UP000509684">
    <property type="component" value="Chromosome"/>
</dbReference>
<keyword evidence="3" id="KW-0732">Signal</keyword>
<dbReference type="EMBL" id="CP058708">
    <property type="protein sequence ID" value="QLH52701.1"/>
    <property type="molecule type" value="Genomic_DNA"/>
</dbReference>
<feature type="coiled-coil region" evidence="2">
    <location>
        <begin position="148"/>
        <end position="175"/>
    </location>
</feature>